<evidence type="ECO:0000313" key="4">
    <source>
        <dbReference type="Proteomes" id="UP000587991"/>
    </source>
</evidence>
<accession>A0A847SG82</accession>
<feature type="chain" id="PRO_5032849487" evidence="2">
    <location>
        <begin position="20"/>
        <end position="145"/>
    </location>
</feature>
<dbReference type="RefSeq" id="WP_168878069.1">
    <property type="nucleotide sequence ID" value="NZ_JABAIM010000003.1"/>
</dbReference>
<proteinExistence type="predicted"/>
<protein>
    <submittedName>
        <fullName evidence="3">Uncharacterized protein</fullName>
    </submittedName>
</protein>
<feature type="region of interest" description="Disordered" evidence="1">
    <location>
        <begin position="75"/>
        <end position="145"/>
    </location>
</feature>
<feature type="region of interest" description="Disordered" evidence="1">
    <location>
        <begin position="20"/>
        <end position="54"/>
    </location>
</feature>
<dbReference type="Proteomes" id="UP000587991">
    <property type="component" value="Unassembled WGS sequence"/>
</dbReference>
<name>A0A847SG82_9NEIS</name>
<evidence type="ECO:0000256" key="2">
    <source>
        <dbReference type="SAM" id="SignalP"/>
    </source>
</evidence>
<dbReference type="AlphaFoldDB" id="A0A847SG82"/>
<organism evidence="3 4">
    <name type="scientific">Leeia aquatica</name>
    <dbReference type="NCBI Taxonomy" id="2725557"/>
    <lineage>
        <taxon>Bacteria</taxon>
        <taxon>Pseudomonadati</taxon>
        <taxon>Pseudomonadota</taxon>
        <taxon>Betaproteobacteria</taxon>
        <taxon>Neisseriales</taxon>
        <taxon>Leeiaceae</taxon>
        <taxon>Leeia</taxon>
    </lineage>
</organism>
<feature type="compositionally biased region" description="Basic and acidic residues" evidence="1">
    <location>
        <begin position="117"/>
        <end position="145"/>
    </location>
</feature>
<feature type="compositionally biased region" description="Basic and acidic residues" evidence="1">
    <location>
        <begin position="84"/>
        <end position="108"/>
    </location>
</feature>
<dbReference type="EMBL" id="JABAIM010000003">
    <property type="protein sequence ID" value="NLR76416.1"/>
    <property type="molecule type" value="Genomic_DNA"/>
</dbReference>
<reference evidence="3 4" key="1">
    <citation type="submission" date="2020-04" db="EMBL/GenBank/DDBJ databases">
        <title>Draft genome of Leeia sp. IMCC25680.</title>
        <authorList>
            <person name="Song J."/>
            <person name="Cho J.-C."/>
        </authorList>
    </citation>
    <scope>NUCLEOTIDE SEQUENCE [LARGE SCALE GENOMIC DNA]</scope>
    <source>
        <strain evidence="3 4">IMCC25680</strain>
    </source>
</reference>
<keyword evidence="2" id="KW-0732">Signal</keyword>
<feature type="compositionally biased region" description="Polar residues" evidence="1">
    <location>
        <begin position="37"/>
        <end position="54"/>
    </location>
</feature>
<comment type="caution">
    <text evidence="3">The sequence shown here is derived from an EMBL/GenBank/DDBJ whole genome shotgun (WGS) entry which is preliminary data.</text>
</comment>
<evidence type="ECO:0000256" key="1">
    <source>
        <dbReference type="SAM" id="MobiDB-lite"/>
    </source>
</evidence>
<feature type="signal peptide" evidence="2">
    <location>
        <begin position="1"/>
        <end position="19"/>
    </location>
</feature>
<gene>
    <name evidence="3" type="ORF">HF682_14710</name>
</gene>
<keyword evidence="4" id="KW-1185">Reference proteome</keyword>
<sequence length="145" mass="16125">MKTSLLLLSLLLAFGVARAEDTPTQNEAPKTLEQREQQLQSQIERGLQNGNLTQAEADRLKAELDRIKKREAELRADGTLTGQERARLEHRLNELKHDIQHEKRDAKRSQHQGEGQEGEHQGRGEHKDGEHGGRGGDKGGKGKGG</sequence>
<evidence type="ECO:0000313" key="3">
    <source>
        <dbReference type="EMBL" id="NLR76416.1"/>
    </source>
</evidence>